<dbReference type="EMBL" id="JBDJPC010000001">
    <property type="protein sequence ID" value="KAL1516785.1"/>
    <property type="molecule type" value="Genomic_DNA"/>
</dbReference>
<keyword evidence="6 10" id="KW-1133">Transmembrane helix</keyword>
<feature type="transmembrane region" description="Helical" evidence="10">
    <location>
        <begin position="68"/>
        <end position="87"/>
    </location>
</feature>
<keyword evidence="9" id="KW-0807">Transducer</keyword>
<evidence type="ECO:0000256" key="2">
    <source>
        <dbReference type="ARBA" id="ARBA00022475"/>
    </source>
</evidence>
<dbReference type="GO" id="GO:0005886">
    <property type="term" value="C:plasma membrane"/>
    <property type="evidence" value="ECO:0007669"/>
    <property type="project" value="UniProtKB-SubCell"/>
</dbReference>
<dbReference type="PANTHER" id="PTHR21137:SF35">
    <property type="entry name" value="ODORANT RECEPTOR 19A-RELATED"/>
    <property type="match status" value="1"/>
</dbReference>
<dbReference type="InterPro" id="IPR004117">
    <property type="entry name" value="7tm6_olfct_rcpt"/>
</dbReference>
<dbReference type="Pfam" id="PF02949">
    <property type="entry name" value="7tm_6"/>
    <property type="match status" value="1"/>
</dbReference>
<evidence type="ECO:0000256" key="5">
    <source>
        <dbReference type="ARBA" id="ARBA00022725"/>
    </source>
</evidence>
<organism evidence="11 12">
    <name type="scientific">Hypothenemus hampei</name>
    <name type="common">Coffee berry borer</name>
    <dbReference type="NCBI Taxonomy" id="57062"/>
    <lineage>
        <taxon>Eukaryota</taxon>
        <taxon>Metazoa</taxon>
        <taxon>Ecdysozoa</taxon>
        <taxon>Arthropoda</taxon>
        <taxon>Hexapoda</taxon>
        <taxon>Insecta</taxon>
        <taxon>Pterygota</taxon>
        <taxon>Neoptera</taxon>
        <taxon>Endopterygota</taxon>
        <taxon>Coleoptera</taxon>
        <taxon>Polyphaga</taxon>
        <taxon>Cucujiformia</taxon>
        <taxon>Curculionidae</taxon>
        <taxon>Scolytinae</taxon>
        <taxon>Hypothenemus</taxon>
    </lineage>
</organism>
<evidence type="ECO:0000313" key="12">
    <source>
        <dbReference type="Proteomes" id="UP001566132"/>
    </source>
</evidence>
<sequence length="190" mass="22312">MQLLFTIFHSQIQLLQLLDKIKKFNRISNENVDEESILENLKIFGQHHLDIKSFHYEVYGATQLYSTFYSIGGLTLGISSLIAMLSYNAPKVPALFTFFVYISFLYGITAIVQEYEDTQEHLSDALYDLKWYLWDVKCQKFHLILMGQVSKELKIPIFFLLYADVEIFKRFIRLTYTAANCLVTLRQKHD</sequence>
<feature type="transmembrane region" description="Helical" evidence="10">
    <location>
        <begin position="94"/>
        <end position="112"/>
    </location>
</feature>
<evidence type="ECO:0000256" key="7">
    <source>
        <dbReference type="ARBA" id="ARBA00023136"/>
    </source>
</evidence>
<evidence type="ECO:0000256" key="6">
    <source>
        <dbReference type="ARBA" id="ARBA00022989"/>
    </source>
</evidence>
<accession>A0ABD1FCQ4</accession>
<keyword evidence="8" id="KW-0675">Receptor</keyword>
<name>A0ABD1FCQ4_HYPHA</name>
<reference evidence="11 12" key="1">
    <citation type="submission" date="2024-05" db="EMBL/GenBank/DDBJ databases">
        <title>Genetic variation in Jamaican populations of the coffee berry borer (Hypothenemus hampei).</title>
        <authorList>
            <person name="Errbii M."/>
            <person name="Myrie A."/>
        </authorList>
    </citation>
    <scope>NUCLEOTIDE SEQUENCE [LARGE SCALE GENOMIC DNA]</scope>
    <source>
        <strain evidence="11">JA-Hopewell-2020-01-JO</strain>
        <tissue evidence="11">Whole body</tissue>
    </source>
</reference>
<dbReference type="PANTHER" id="PTHR21137">
    <property type="entry name" value="ODORANT RECEPTOR"/>
    <property type="match status" value="1"/>
</dbReference>
<keyword evidence="5" id="KW-0552">Olfaction</keyword>
<evidence type="ECO:0000256" key="3">
    <source>
        <dbReference type="ARBA" id="ARBA00022606"/>
    </source>
</evidence>
<keyword evidence="12" id="KW-1185">Reference proteome</keyword>
<keyword evidence="7 10" id="KW-0472">Membrane</keyword>
<evidence type="ECO:0000256" key="10">
    <source>
        <dbReference type="SAM" id="Phobius"/>
    </source>
</evidence>
<evidence type="ECO:0000256" key="4">
    <source>
        <dbReference type="ARBA" id="ARBA00022692"/>
    </source>
</evidence>
<evidence type="ECO:0000256" key="1">
    <source>
        <dbReference type="ARBA" id="ARBA00004651"/>
    </source>
</evidence>
<evidence type="ECO:0000256" key="9">
    <source>
        <dbReference type="ARBA" id="ARBA00023224"/>
    </source>
</evidence>
<evidence type="ECO:0000313" key="11">
    <source>
        <dbReference type="EMBL" id="KAL1516785.1"/>
    </source>
</evidence>
<dbReference type="GO" id="GO:0007608">
    <property type="term" value="P:sensory perception of smell"/>
    <property type="evidence" value="ECO:0007669"/>
    <property type="project" value="UniProtKB-KW"/>
</dbReference>
<comment type="subcellular location">
    <subcellularLocation>
        <location evidence="1">Cell membrane</location>
        <topology evidence="1">Multi-pass membrane protein</topology>
    </subcellularLocation>
</comment>
<keyword evidence="4 10" id="KW-0812">Transmembrane</keyword>
<dbReference type="GO" id="GO:0007165">
    <property type="term" value="P:signal transduction"/>
    <property type="evidence" value="ECO:0007669"/>
    <property type="project" value="UniProtKB-KW"/>
</dbReference>
<protein>
    <submittedName>
        <fullName evidence="11">Uncharacterized protein</fullName>
    </submittedName>
</protein>
<dbReference type="AlphaFoldDB" id="A0ABD1FCQ4"/>
<keyword evidence="2" id="KW-1003">Cell membrane</keyword>
<gene>
    <name evidence="11" type="ORF">ABEB36_000643</name>
</gene>
<comment type="caution">
    <text evidence="11">The sequence shown here is derived from an EMBL/GenBank/DDBJ whole genome shotgun (WGS) entry which is preliminary data.</text>
</comment>
<proteinExistence type="predicted"/>
<evidence type="ECO:0000256" key="8">
    <source>
        <dbReference type="ARBA" id="ARBA00023170"/>
    </source>
</evidence>
<keyword evidence="3" id="KW-0716">Sensory transduction</keyword>
<dbReference type="Proteomes" id="UP001566132">
    <property type="component" value="Unassembled WGS sequence"/>
</dbReference>